<sequence length="391" mass="42992">MNVIEEVGKYHDYAVSMRREFHKHPELSWKEVETAGRIRDELAGMGIPYEEVAGTGTIATLKGKEDQPVIGLRCDIDALPIREVKNLPYCSQNQGVMHACGHDAHISMLLTAARVLAEHQDELKCTVKLIFQPAEELTNGAVKVLESGKVGKLDTVAGMHIFPYLESGTISVDPGPRYTSASFMNIKIIGKSGHGAMPQYAVDPIYVGAKVVDALQSIASRETSPMDTVVVSICTFHSGTMANVFAETAELSGTVRTFNPKLQKELPGMIERIIKSTCEAYRAEYEFDYYSDIPATINDEYCSGIAAESVRKILGDKGLVKYAGTPGGEDFSYFLEKFPGVYAFVGCRNESKDCCYSLHNERFDLDEDALVNGAAFYVQYVLDAQEKFGAV</sequence>
<proteinExistence type="predicted"/>
<evidence type="ECO:0000313" key="4">
    <source>
        <dbReference type="EMBL" id="RGV76702.1"/>
    </source>
</evidence>
<reference evidence="4 5" key="1">
    <citation type="submission" date="2018-08" db="EMBL/GenBank/DDBJ databases">
        <title>A genome reference for cultivated species of the human gut microbiota.</title>
        <authorList>
            <person name="Zou Y."/>
            <person name="Xue W."/>
            <person name="Luo G."/>
        </authorList>
    </citation>
    <scope>NUCLEOTIDE SEQUENCE [LARGE SCALE GENOMIC DNA]</scope>
    <source>
        <strain evidence="4 5">AF14-18</strain>
    </source>
</reference>
<dbReference type="NCBIfam" id="TIGR01891">
    <property type="entry name" value="amidohydrolases"/>
    <property type="match status" value="1"/>
</dbReference>
<dbReference type="InterPro" id="IPR002933">
    <property type="entry name" value="Peptidase_M20"/>
</dbReference>
<feature type="binding site" evidence="2">
    <location>
        <position position="100"/>
    </location>
    <ligand>
        <name>Mn(2+)</name>
        <dbReference type="ChEBI" id="CHEBI:29035"/>
        <label>2</label>
    </ligand>
</feature>
<dbReference type="Gene3D" id="3.40.630.10">
    <property type="entry name" value="Zn peptidases"/>
    <property type="match status" value="1"/>
</dbReference>
<dbReference type="GO" id="GO:0019877">
    <property type="term" value="P:diaminopimelate biosynthetic process"/>
    <property type="evidence" value="ECO:0007669"/>
    <property type="project" value="UniProtKB-ARBA"/>
</dbReference>
<accession>A0A412Z9B6</accession>
<dbReference type="EMBL" id="QRZM01000003">
    <property type="protein sequence ID" value="RGV76702.1"/>
    <property type="molecule type" value="Genomic_DNA"/>
</dbReference>
<dbReference type="InterPro" id="IPR011650">
    <property type="entry name" value="Peptidase_M20_dimer"/>
</dbReference>
<dbReference type="Gene3D" id="3.30.70.360">
    <property type="match status" value="1"/>
</dbReference>
<dbReference type="Pfam" id="PF01546">
    <property type="entry name" value="Peptidase_M20"/>
    <property type="match status" value="1"/>
</dbReference>
<dbReference type="FunFam" id="3.30.70.360:FF:000001">
    <property type="entry name" value="N-acetyldiaminopimelate deacetylase"/>
    <property type="match status" value="1"/>
</dbReference>
<keyword evidence="2" id="KW-0464">Manganese</keyword>
<name>A0A412Z9B6_9FIRM</name>
<dbReference type="SUPFAM" id="SSF53187">
    <property type="entry name" value="Zn-dependent exopeptidases"/>
    <property type="match status" value="1"/>
</dbReference>
<keyword evidence="1 4" id="KW-0378">Hydrolase</keyword>
<dbReference type="Proteomes" id="UP000284543">
    <property type="component" value="Unassembled WGS sequence"/>
</dbReference>
<gene>
    <name evidence="4" type="ORF">DWW02_09055</name>
</gene>
<dbReference type="GO" id="GO:0046872">
    <property type="term" value="F:metal ion binding"/>
    <property type="evidence" value="ECO:0007669"/>
    <property type="project" value="UniProtKB-KW"/>
</dbReference>
<evidence type="ECO:0000259" key="3">
    <source>
        <dbReference type="Pfam" id="PF07687"/>
    </source>
</evidence>
<dbReference type="GO" id="GO:0050118">
    <property type="term" value="F:N-acetyldiaminopimelate deacetylase activity"/>
    <property type="evidence" value="ECO:0007669"/>
    <property type="project" value="UniProtKB-ARBA"/>
</dbReference>
<dbReference type="InterPro" id="IPR017439">
    <property type="entry name" value="Amidohydrolase"/>
</dbReference>
<dbReference type="Pfam" id="PF07687">
    <property type="entry name" value="M20_dimer"/>
    <property type="match status" value="1"/>
</dbReference>
<comment type="caution">
    <text evidence="4">The sequence shown here is derived from an EMBL/GenBank/DDBJ whole genome shotgun (WGS) entry which is preliminary data.</text>
</comment>
<feature type="domain" description="Peptidase M20 dimerisation" evidence="3">
    <location>
        <begin position="184"/>
        <end position="279"/>
    </location>
</feature>
<dbReference type="RefSeq" id="WP_021894243.1">
    <property type="nucleotide sequence ID" value="NZ_CATYQV010000059.1"/>
</dbReference>
<evidence type="ECO:0000313" key="5">
    <source>
        <dbReference type="Proteomes" id="UP000284543"/>
    </source>
</evidence>
<feature type="binding site" evidence="2">
    <location>
        <position position="160"/>
    </location>
    <ligand>
        <name>Mn(2+)</name>
        <dbReference type="ChEBI" id="CHEBI:29035"/>
        <label>2</label>
    </ligand>
</feature>
<feature type="binding site" evidence="2">
    <location>
        <position position="359"/>
    </location>
    <ligand>
        <name>Mn(2+)</name>
        <dbReference type="ChEBI" id="CHEBI:29035"/>
        <label>2</label>
    </ligand>
</feature>
<organism evidence="4 5">
    <name type="scientific">Enterocloster bolteae</name>
    <dbReference type="NCBI Taxonomy" id="208479"/>
    <lineage>
        <taxon>Bacteria</taxon>
        <taxon>Bacillati</taxon>
        <taxon>Bacillota</taxon>
        <taxon>Clostridia</taxon>
        <taxon>Lachnospirales</taxon>
        <taxon>Lachnospiraceae</taxon>
        <taxon>Enterocloster</taxon>
    </lineage>
</organism>
<comment type="cofactor">
    <cofactor evidence="2">
        <name>Mn(2+)</name>
        <dbReference type="ChEBI" id="CHEBI:29035"/>
    </cofactor>
    <text evidence="2">The Mn(2+) ion enhances activity.</text>
</comment>
<dbReference type="AlphaFoldDB" id="A0A412Z9B6"/>
<evidence type="ECO:0000256" key="1">
    <source>
        <dbReference type="ARBA" id="ARBA00022801"/>
    </source>
</evidence>
<dbReference type="PANTHER" id="PTHR11014">
    <property type="entry name" value="PEPTIDASE M20 FAMILY MEMBER"/>
    <property type="match status" value="1"/>
</dbReference>
<dbReference type="InterPro" id="IPR036264">
    <property type="entry name" value="Bact_exopeptidase_dim_dom"/>
</dbReference>
<dbReference type="SUPFAM" id="SSF55031">
    <property type="entry name" value="Bacterial exopeptidase dimerisation domain"/>
    <property type="match status" value="1"/>
</dbReference>
<evidence type="ECO:0000256" key="2">
    <source>
        <dbReference type="PIRSR" id="PIRSR005962-1"/>
    </source>
</evidence>
<dbReference type="PANTHER" id="PTHR11014:SF63">
    <property type="entry name" value="METALLOPEPTIDASE, PUTATIVE (AFU_ORTHOLOGUE AFUA_6G09600)-RELATED"/>
    <property type="match status" value="1"/>
</dbReference>
<keyword evidence="2" id="KW-0479">Metal-binding</keyword>
<dbReference type="PIRSF" id="PIRSF005962">
    <property type="entry name" value="Pept_M20D_amidohydro"/>
    <property type="match status" value="1"/>
</dbReference>
<feature type="binding site" evidence="2">
    <location>
        <position position="136"/>
    </location>
    <ligand>
        <name>Mn(2+)</name>
        <dbReference type="ChEBI" id="CHEBI:29035"/>
        <label>2</label>
    </ligand>
</feature>
<protein>
    <submittedName>
        <fullName evidence="4">Amidohydrolase</fullName>
    </submittedName>
</protein>
<feature type="binding site" evidence="2">
    <location>
        <position position="102"/>
    </location>
    <ligand>
        <name>Mn(2+)</name>
        <dbReference type="ChEBI" id="CHEBI:29035"/>
        <label>2</label>
    </ligand>
</feature>